<evidence type="ECO:0000313" key="12">
    <source>
        <dbReference type="Proteomes" id="UP001159405"/>
    </source>
</evidence>
<sequence>GYGYITPQTQTGKILCIFVSLPGIPITMLALKSIGEVIAYYVNAFVTKFEKKILKRADPKQVQTKSASILFLLMVVLIVINGLFMKPLTEWGLLEGIYFWFITLTTTGFGYGYITPQTSDGQLLCILVCLMGIPLSLLTLKSVGQLVAHRIRTVVATFERKVLNRQDVKHVKTKSAVILFLIMVSSIIVYGRLLMRSQNWTFVQGVYFCFVSFSTIGFGDFFVSANQPIPLKQLVVKSPNASKIYLVNSSKGEALKGARCLLFGLLAMLALCIVSGVLNSVMAAIEE</sequence>
<evidence type="ECO:0000256" key="8">
    <source>
        <dbReference type="RuleBase" id="RU003857"/>
    </source>
</evidence>
<keyword evidence="6 9" id="KW-0472">Membrane</keyword>
<comment type="caution">
    <text evidence="11">The sequence shown here is derived from an EMBL/GenBank/DDBJ whole genome shotgun (WGS) entry which is preliminary data.</text>
</comment>
<name>A0ABN8PGA4_9CNID</name>
<dbReference type="SUPFAM" id="SSF81324">
    <property type="entry name" value="Voltage-gated potassium channels"/>
    <property type="match status" value="3"/>
</dbReference>
<evidence type="ECO:0000259" key="10">
    <source>
        <dbReference type="Pfam" id="PF07885"/>
    </source>
</evidence>
<feature type="transmembrane region" description="Helical" evidence="9">
    <location>
        <begin position="121"/>
        <end position="140"/>
    </location>
</feature>
<proteinExistence type="inferred from homology"/>
<comment type="similarity">
    <text evidence="8">Belongs to the two pore domain potassium channel (TC 1.A.1.8) family.</text>
</comment>
<evidence type="ECO:0000256" key="7">
    <source>
        <dbReference type="ARBA" id="ARBA00023303"/>
    </source>
</evidence>
<comment type="subcellular location">
    <subcellularLocation>
        <location evidence="1">Membrane</location>
        <topology evidence="1">Multi-pass membrane protein</topology>
    </subcellularLocation>
</comment>
<accession>A0ABN8PGA4</accession>
<evidence type="ECO:0000256" key="6">
    <source>
        <dbReference type="ARBA" id="ARBA00023136"/>
    </source>
</evidence>
<feature type="non-terminal residue" evidence="11">
    <location>
        <position position="287"/>
    </location>
</feature>
<evidence type="ECO:0000256" key="3">
    <source>
        <dbReference type="ARBA" id="ARBA00022692"/>
    </source>
</evidence>
<dbReference type="InterPro" id="IPR013099">
    <property type="entry name" value="K_chnl_dom"/>
</dbReference>
<feature type="domain" description="Potassium channel" evidence="10">
    <location>
        <begin position="178"/>
        <end position="223"/>
    </location>
</feature>
<dbReference type="PRINTS" id="PR01333">
    <property type="entry name" value="2POREKCHANEL"/>
</dbReference>
<evidence type="ECO:0000256" key="1">
    <source>
        <dbReference type="ARBA" id="ARBA00004141"/>
    </source>
</evidence>
<gene>
    <name evidence="11" type="ORF">PLOB_00043294</name>
</gene>
<evidence type="ECO:0000256" key="2">
    <source>
        <dbReference type="ARBA" id="ARBA00022448"/>
    </source>
</evidence>
<keyword evidence="3 8" id="KW-0812">Transmembrane</keyword>
<evidence type="ECO:0000256" key="4">
    <source>
        <dbReference type="ARBA" id="ARBA00022989"/>
    </source>
</evidence>
<dbReference type="PANTHER" id="PTHR11003">
    <property type="entry name" value="POTASSIUM CHANNEL, SUBFAMILY K"/>
    <property type="match status" value="1"/>
</dbReference>
<keyword evidence="4 9" id="KW-1133">Transmembrane helix</keyword>
<feature type="transmembrane region" description="Helical" evidence="9">
    <location>
        <begin position="205"/>
        <end position="223"/>
    </location>
</feature>
<protein>
    <recommendedName>
        <fullName evidence="10">Potassium channel domain-containing protein</fullName>
    </recommendedName>
</protein>
<reference evidence="11 12" key="1">
    <citation type="submission" date="2022-05" db="EMBL/GenBank/DDBJ databases">
        <authorList>
            <consortium name="Genoscope - CEA"/>
            <person name="William W."/>
        </authorList>
    </citation>
    <scope>NUCLEOTIDE SEQUENCE [LARGE SCALE GENOMIC DNA]</scope>
</reference>
<keyword evidence="5 8" id="KW-0406">Ion transport</keyword>
<feature type="domain" description="Potassium channel" evidence="10">
    <location>
        <begin position="1"/>
        <end position="38"/>
    </location>
</feature>
<dbReference type="PANTHER" id="PTHR11003:SF345">
    <property type="entry name" value="TWIK FAMILY OF POTASSIUM CHANNELS PROTEIN 18"/>
    <property type="match status" value="1"/>
</dbReference>
<feature type="non-terminal residue" evidence="11">
    <location>
        <position position="1"/>
    </location>
</feature>
<evidence type="ECO:0000256" key="9">
    <source>
        <dbReference type="SAM" id="Phobius"/>
    </source>
</evidence>
<keyword evidence="2 8" id="KW-0813">Transport</keyword>
<feature type="transmembrane region" description="Helical" evidence="9">
    <location>
        <begin position="260"/>
        <end position="285"/>
    </location>
</feature>
<feature type="transmembrane region" description="Helical" evidence="9">
    <location>
        <begin position="97"/>
        <end position="115"/>
    </location>
</feature>
<organism evidence="11 12">
    <name type="scientific">Porites lobata</name>
    <dbReference type="NCBI Taxonomy" id="104759"/>
    <lineage>
        <taxon>Eukaryota</taxon>
        <taxon>Metazoa</taxon>
        <taxon>Cnidaria</taxon>
        <taxon>Anthozoa</taxon>
        <taxon>Hexacorallia</taxon>
        <taxon>Scleractinia</taxon>
        <taxon>Fungiina</taxon>
        <taxon>Poritidae</taxon>
        <taxon>Porites</taxon>
    </lineage>
</organism>
<evidence type="ECO:0000256" key="5">
    <source>
        <dbReference type="ARBA" id="ARBA00023065"/>
    </source>
</evidence>
<dbReference type="Pfam" id="PF07885">
    <property type="entry name" value="Ion_trans_2"/>
    <property type="match status" value="3"/>
</dbReference>
<keyword evidence="12" id="KW-1185">Reference proteome</keyword>
<dbReference type="Gene3D" id="1.10.287.70">
    <property type="match status" value="2"/>
</dbReference>
<dbReference type="InterPro" id="IPR003280">
    <property type="entry name" value="2pore_dom_K_chnl"/>
</dbReference>
<dbReference type="Proteomes" id="UP001159405">
    <property type="component" value="Unassembled WGS sequence"/>
</dbReference>
<feature type="domain" description="Potassium channel" evidence="10">
    <location>
        <begin position="74"/>
        <end position="147"/>
    </location>
</feature>
<feature type="transmembrane region" description="Helical" evidence="9">
    <location>
        <begin position="175"/>
        <end position="193"/>
    </location>
</feature>
<feature type="transmembrane region" description="Helical" evidence="9">
    <location>
        <begin position="67"/>
        <end position="85"/>
    </location>
</feature>
<dbReference type="EMBL" id="CALNXK010000070">
    <property type="protein sequence ID" value="CAH3143243.1"/>
    <property type="molecule type" value="Genomic_DNA"/>
</dbReference>
<keyword evidence="7 8" id="KW-0407">Ion channel</keyword>
<evidence type="ECO:0000313" key="11">
    <source>
        <dbReference type="EMBL" id="CAH3143243.1"/>
    </source>
</evidence>